<dbReference type="SUPFAM" id="SSF47384">
    <property type="entry name" value="Homodimeric domain of signal transducing histidine kinase"/>
    <property type="match status" value="1"/>
</dbReference>
<evidence type="ECO:0000256" key="8">
    <source>
        <dbReference type="ARBA" id="ARBA00022989"/>
    </source>
</evidence>
<evidence type="ECO:0000256" key="4">
    <source>
        <dbReference type="ARBA" id="ARBA00022553"/>
    </source>
</evidence>
<evidence type="ECO:0000313" key="13">
    <source>
        <dbReference type="Proteomes" id="UP001267878"/>
    </source>
</evidence>
<dbReference type="InterPro" id="IPR005467">
    <property type="entry name" value="His_kinase_dom"/>
</dbReference>
<keyword evidence="13" id="KW-1185">Reference proteome</keyword>
<dbReference type="RefSeq" id="WP_310051192.1">
    <property type="nucleotide sequence ID" value="NZ_JAVDVW010000001.1"/>
</dbReference>
<dbReference type="SMART" id="SM00387">
    <property type="entry name" value="HATPase_c"/>
    <property type="match status" value="1"/>
</dbReference>
<dbReference type="InterPro" id="IPR003661">
    <property type="entry name" value="HisK_dim/P_dom"/>
</dbReference>
<evidence type="ECO:0000313" key="12">
    <source>
        <dbReference type="EMBL" id="MDR7097903.1"/>
    </source>
</evidence>
<dbReference type="InterPro" id="IPR036890">
    <property type="entry name" value="HATPase_C_sf"/>
</dbReference>
<evidence type="ECO:0000256" key="1">
    <source>
        <dbReference type="ARBA" id="ARBA00000085"/>
    </source>
</evidence>
<gene>
    <name evidence="12" type="ORF">J2X04_000250</name>
</gene>
<organism evidence="12 13">
    <name type="scientific">Agrilutibacter niabensis</name>
    <dbReference type="NCBI Taxonomy" id="380628"/>
    <lineage>
        <taxon>Bacteria</taxon>
        <taxon>Pseudomonadati</taxon>
        <taxon>Pseudomonadota</taxon>
        <taxon>Gammaproteobacteria</taxon>
        <taxon>Lysobacterales</taxon>
        <taxon>Lysobacteraceae</taxon>
        <taxon>Agrilutibacter</taxon>
    </lineage>
</organism>
<evidence type="ECO:0000256" key="7">
    <source>
        <dbReference type="ARBA" id="ARBA00022777"/>
    </source>
</evidence>
<dbReference type="Pfam" id="PF00512">
    <property type="entry name" value="HisKA"/>
    <property type="match status" value="1"/>
</dbReference>
<accession>A0ABU1VL35</accession>
<reference evidence="12 13" key="1">
    <citation type="submission" date="2023-07" db="EMBL/GenBank/DDBJ databases">
        <title>Sorghum-associated microbial communities from plants grown in Nebraska, USA.</title>
        <authorList>
            <person name="Schachtman D."/>
        </authorList>
    </citation>
    <scope>NUCLEOTIDE SEQUENCE [LARGE SCALE GENOMIC DNA]</scope>
    <source>
        <strain evidence="12 13">BE187</strain>
    </source>
</reference>
<protein>
    <recommendedName>
        <fullName evidence="3">histidine kinase</fullName>
        <ecNumber evidence="3">2.7.13.3</ecNumber>
    </recommendedName>
</protein>
<evidence type="ECO:0000256" key="3">
    <source>
        <dbReference type="ARBA" id="ARBA00012438"/>
    </source>
</evidence>
<keyword evidence="5" id="KW-0808">Transferase</keyword>
<keyword evidence="7 12" id="KW-0418">Kinase</keyword>
<comment type="caution">
    <text evidence="12">The sequence shown here is derived from an EMBL/GenBank/DDBJ whole genome shotgun (WGS) entry which is preliminary data.</text>
</comment>
<comment type="catalytic activity">
    <reaction evidence="1">
        <text>ATP + protein L-histidine = ADP + protein N-phospho-L-histidine.</text>
        <dbReference type="EC" id="2.7.13.3"/>
    </reaction>
</comment>
<dbReference type="PROSITE" id="PS50109">
    <property type="entry name" value="HIS_KIN"/>
    <property type="match status" value="1"/>
</dbReference>
<keyword evidence="8 10" id="KW-1133">Transmembrane helix</keyword>
<dbReference type="SUPFAM" id="SSF55874">
    <property type="entry name" value="ATPase domain of HSP90 chaperone/DNA topoisomerase II/histidine kinase"/>
    <property type="match status" value="1"/>
</dbReference>
<keyword evidence="9 10" id="KW-0472">Membrane</keyword>
<feature type="domain" description="Histidine kinase" evidence="11">
    <location>
        <begin position="219"/>
        <end position="422"/>
    </location>
</feature>
<comment type="subcellular location">
    <subcellularLocation>
        <location evidence="2">Membrane</location>
    </subcellularLocation>
</comment>
<dbReference type="Gene3D" id="3.30.565.10">
    <property type="entry name" value="Histidine kinase-like ATPase, C-terminal domain"/>
    <property type="match status" value="1"/>
</dbReference>
<dbReference type="PRINTS" id="PR00344">
    <property type="entry name" value="BCTRLSENSOR"/>
</dbReference>
<feature type="transmembrane region" description="Helical" evidence="10">
    <location>
        <begin position="125"/>
        <end position="145"/>
    </location>
</feature>
<evidence type="ECO:0000256" key="2">
    <source>
        <dbReference type="ARBA" id="ARBA00004370"/>
    </source>
</evidence>
<dbReference type="InterPro" id="IPR004358">
    <property type="entry name" value="Sig_transdc_His_kin-like_C"/>
</dbReference>
<name>A0ABU1VL35_9GAMM</name>
<evidence type="ECO:0000259" key="11">
    <source>
        <dbReference type="PROSITE" id="PS50109"/>
    </source>
</evidence>
<dbReference type="Gene3D" id="1.10.287.130">
    <property type="match status" value="1"/>
</dbReference>
<feature type="transmembrane region" description="Helical" evidence="10">
    <location>
        <begin position="12"/>
        <end position="35"/>
    </location>
</feature>
<evidence type="ECO:0000256" key="10">
    <source>
        <dbReference type="SAM" id="Phobius"/>
    </source>
</evidence>
<proteinExistence type="predicted"/>
<dbReference type="PANTHER" id="PTHR45436:SF16">
    <property type="entry name" value="HISTIDINE KINASE"/>
    <property type="match status" value="1"/>
</dbReference>
<dbReference type="Proteomes" id="UP001267878">
    <property type="component" value="Unassembled WGS sequence"/>
</dbReference>
<dbReference type="PANTHER" id="PTHR45436">
    <property type="entry name" value="SENSOR HISTIDINE KINASE YKOH"/>
    <property type="match status" value="1"/>
</dbReference>
<dbReference type="EC" id="2.7.13.3" evidence="3"/>
<keyword evidence="4" id="KW-0597">Phosphoprotein</keyword>
<sequence>MPQGLPRRIKLAFIAQALVASVVLCLFLLAIGLAVRQSVVNWAAHREATRFWTEVAAQSSEALPRSRAFDSYFIPAGSAPDALPPAMRGFPPGLKQVALSRFVYVEERRQGRFVLSIDTTLIDTAILVTVLVTLLFALGLSYVMAWMTYRTTKRMVVPVSWLADVVAWWDPRAPDTSAVRASRLPPDSGSEVHQLASALAGLGDRVTDFVQRERDFTRDASHELRTPLTVIRVATDLMLADPDASDRQLRSLARVQRAGRDMEAVIDAFLILAREAEVEPLSEEFDVREVVAHEVARVQPLLVGRPIELAVIDEGTPKLFAPPHVLAVMIGNLLGNAVRFTDSGRIELHLAPERIEVRDTGIGMTPEALMKAFDPFYRADHAREEGRGMGLSIVRRLGDRFDWPVSLESQPGKGTTAIIRFA</sequence>
<dbReference type="EMBL" id="JAVDVW010000001">
    <property type="protein sequence ID" value="MDR7097903.1"/>
    <property type="molecule type" value="Genomic_DNA"/>
</dbReference>
<evidence type="ECO:0000256" key="9">
    <source>
        <dbReference type="ARBA" id="ARBA00023136"/>
    </source>
</evidence>
<dbReference type="InterPro" id="IPR036097">
    <property type="entry name" value="HisK_dim/P_sf"/>
</dbReference>
<keyword evidence="6 10" id="KW-0812">Transmembrane</keyword>
<dbReference type="InterPro" id="IPR003594">
    <property type="entry name" value="HATPase_dom"/>
</dbReference>
<evidence type="ECO:0000256" key="6">
    <source>
        <dbReference type="ARBA" id="ARBA00022692"/>
    </source>
</evidence>
<dbReference type="CDD" id="cd00082">
    <property type="entry name" value="HisKA"/>
    <property type="match status" value="1"/>
</dbReference>
<dbReference type="Pfam" id="PF02518">
    <property type="entry name" value="HATPase_c"/>
    <property type="match status" value="1"/>
</dbReference>
<dbReference type="SMART" id="SM00388">
    <property type="entry name" value="HisKA"/>
    <property type="match status" value="1"/>
</dbReference>
<evidence type="ECO:0000256" key="5">
    <source>
        <dbReference type="ARBA" id="ARBA00022679"/>
    </source>
</evidence>
<dbReference type="InterPro" id="IPR050428">
    <property type="entry name" value="TCS_sensor_his_kinase"/>
</dbReference>
<dbReference type="GO" id="GO:0016301">
    <property type="term" value="F:kinase activity"/>
    <property type="evidence" value="ECO:0007669"/>
    <property type="project" value="UniProtKB-KW"/>
</dbReference>